<dbReference type="InterPro" id="IPR012317">
    <property type="entry name" value="Poly(ADP-ribose)pol_cat_dom"/>
</dbReference>
<evidence type="ECO:0000259" key="2">
    <source>
        <dbReference type="Pfam" id="PF00644"/>
    </source>
</evidence>
<name>A0A0L0DIL2_THETB</name>
<dbReference type="Gene3D" id="3.90.228.10">
    <property type="match status" value="1"/>
</dbReference>
<feature type="region of interest" description="Disordered" evidence="1">
    <location>
        <begin position="121"/>
        <end position="146"/>
    </location>
</feature>
<dbReference type="Pfam" id="PF00644">
    <property type="entry name" value="PARP"/>
    <property type="match status" value="1"/>
</dbReference>
<evidence type="ECO:0000313" key="3">
    <source>
        <dbReference type="EMBL" id="KNC52122.1"/>
    </source>
</evidence>
<evidence type="ECO:0000313" key="4">
    <source>
        <dbReference type="Proteomes" id="UP000054408"/>
    </source>
</evidence>
<keyword evidence="4" id="KW-1185">Reference proteome</keyword>
<evidence type="ECO:0000256" key="1">
    <source>
        <dbReference type="SAM" id="MobiDB-lite"/>
    </source>
</evidence>
<protein>
    <recommendedName>
        <fullName evidence="2">PARP catalytic domain-containing protein</fullName>
    </recommendedName>
</protein>
<proteinExistence type="predicted"/>
<dbReference type="RefSeq" id="XP_013762126.1">
    <property type="nucleotide sequence ID" value="XM_013906672.1"/>
</dbReference>
<dbReference type="EMBL" id="GL349436">
    <property type="protein sequence ID" value="KNC52122.1"/>
    <property type="molecule type" value="Genomic_DNA"/>
</dbReference>
<gene>
    <name evidence="3" type="ORF">AMSG_00949</name>
</gene>
<dbReference type="Proteomes" id="UP000054408">
    <property type="component" value="Unassembled WGS sequence"/>
</dbReference>
<organism evidence="3 4">
    <name type="scientific">Thecamonas trahens ATCC 50062</name>
    <dbReference type="NCBI Taxonomy" id="461836"/>
    <lineage>
        <taxon>Eukaryota</taxon>
        <taxon>Apusozoa</taxon>
        <taxon>Apusomonadida</taxon>
        <taxon>Apusomonadidae</taxon>
        <taxon>Thecamonas</taxon>
    </lineage>
</organism>
<accession>A0A0L0DIL2</accession>
<dbReference type="GO" id="GO:0003950">
    <property type="term" value="F:NAD+ poly-ADP-ribosyltransferase activity"/>
    <property type="evidence" value="ECO:0007669"/>
    <property type="project" value="InterPro"/>
</dbReference>
<dbReference type="GeneID" id="25560724"/>
<sequence>MDSFARLMGHGGSEDYDDDLQLALALSASLADVEGAFNQQPRACTTAGPVETDLHFDADEYPAETEAVFDYADELALQYYETKAERYFAHCGRRSSWRRKYERVDRVDAVTLVVALEMLNDPRNATDGEGEAETETEDKVEAPGGNDSSCGVFSPFLDASEFQTTFTDVARAHFRQQPHEVEKIEPAPINRALLERFIASSRRMKVLPSVVSHGTSLRKFNSIFDRGLIIPGRAGVNVANGSVYGRGIYTSTELSTPLAYSRCATAKTSTRVIVCGLLDPVVKPTEVCARVPGLVGSVQPPRTHAPPLTDSASASLLEGAKLRKELRRMAAHEARHISPHARRRDANSHSSVNLAPARSAANARSRIRRVNGSWRVIFDERLVLPLAIAHIKRPAPYRYTPVPSGRTGRGRRAVVDIRHRLDSAVKAIIDPQSPNRKPVKLDQPELDSGVAIIRSRRRRQADRQLVRLRADAAAAPLMGAAA</sequence>
<feature type="compositionally biased region" description="Acidic residues" evidence="1">
    <location>
        <begin position="128"/>
        <end position="138"/>
    </location>
</feature>
<dbReference type="SUPFAM" id="SSF56399">
    <property type="entry name" value="ADP-ribosylation"/>
    <property type="match status" value="1"/>
</dbReference>
<feature type="region of interest" description="Disordered" evidence="1">
    <location>
        <begin position="334"/>
        <end position="362"/>
    </location>
</feature>
<feature type="domain" description="PARP catalytic" evidence="2">
    <location>
        <begin position="208"/>
        <end position="275"/>
    </location>
</feature>
<dbReference type="AlphaFoldDB" id="A0A0L0DIL2"/>
<reference evidence="3 4" key="1">
    <citation type="submission" date="2010-05" db="EMBL/GenBank/DDBJ databases">
        <title>The Genome Sequence of Thecamonas trahens ATCC 50062.</title>
        <authorList>
            <consortium name="The Broad Institute Genome Sequencing Platform"/>
            <person name="Russ C."/>
            <person name="Cuomo C."/>
            <person name="Shea T."/>
            <person name="Young S.K."/>
            <person name="Zeng Q."/>
            <person name="Koehrsen M."/>
            <person name="Haas B."/>
            <person name="Borodovsky M."/>
            <person name="Guigo R."/>
            <person name="Alvarado L."/>
            <person name="Berlin A."/>
            <person name="Bochicchio J."/>
            <person name="Borenstein D."/>
            <person name="Chapman S."/>
            <person name="Chen Z."/>
            <person name="Freedman E."/>
            <person name="Gellesch M."/>
            <person name="Goldberg J."/>
            <person name="Griggs A."/>
            <person name="Gujja S."/>
            <person name="Heilman E."/>
            <person name="Heiman D."/>
            <person name="Hepburn T."/>
            <person name="Howarth C."/>
            <person name="Jen D."/>
            <person name="Larson L."/>
            <person name="Mehta T."/>
            <person name="Park D."/>
            <person name="Pearson M."/>
            <person name="Roberts A."/>
            <person name="Saif S."/>
            <person name="Shenoy N."/>
            <person name="Sisk P."/>
            <person name="Stolte C."/>
            <person name="Sykes S."/>
            <person name="Thomson T."/>
            <person name="Walk T."/>
            <person name="White J."/>
            <person name="Yandava C."/>
            <person name="Burger G."/>
            <person name="Gray M.W."/>
            <person name="Holland P.W.H."/>
            <person name="King N."/>
            <person name="Lang F.B.F."/>
            <person name="Roger A.J."/>
            <person name="Ruiz-Trillo I."/>
            <person name="Lander E."/>
            <person name="Nusbaum C."/>
        </authorList>
    </citation>
    <scope>NUCLEOTIDE SEQUENCE [LARGE SCALE GENOMIC DNA]</scope>
    <source>
        <strain evidence="3 4">ATCC 50062</strain>
    </source>
</reference>
<dbReference type="OrthoDB" id="10256774at2759"/>